<dbReference type="CDD" id="cd12797">
    <property type="entry name" value="M23_peptidase"/>
    <property type="match status" value="1"/>
</dbReference>
<dbReference type="Gene3D" id="2.20.230.10">
    <property type="entry name" value="Resuscitation-promoting factor rpfb"/>
    <property type="match status" value="1"/>
</dbReference>
<dbReference type="InterPro" id="IPR050570">
    <property type="entry name" value="Cell_wall_metabolism_enzyme"/>
</dbReference>
<keyword evidence="1" id="KW-0732">Signal</keyword>
<dbReference type="SUPFAM" id="SSF51261">
    <property type="entry name" value="Duplicated hybrid motif"/>
    <property type="match status" value="1"/>
</dbReference>
<evidence type="ECO:0000313" key="5">
    <source>
        <dbReference type="EMBL" id="CDC46461.1"/>
    </source>
</evidence>
<dbReference type="GO" id="GO:0004222">
    <property type="term" value="F:metalloendopeptidase activity"/>
    <property type="evidence" value="ECO:0007669"/>
    <property type="project" value="TreeGrafter"/>
</dbReference>
<dbReference type="PANTHER" id="PTHR21666">
    <property type="entry name" value="PEPTIDASE-RELATED"/>
    <property type="match status" value="1"/>
</dbReference>
<evidence type="ECO:0000259" key="4">
    <source>
        <dbReference type="PROSITE" id="PS51782"/>
    </source>
</evidence>
<dbReference type="InterPro" id="IPR036779">
    <property type="entry name" value="LysM_dom_sf"/>
</dbReference>
<organism evidence="5 6">
    <name type="scientific">[Eubacterium] siraeum CAG:80</name>
    <dbReference type="NCBI Taxonomy" id="1263080"/>
    <lineage>
        <taxon>Bacteria</taxon>
        <taxon>Bacillati</taxon>
        <taxon>Bacillota</taxon>
        <taxon>Clostridia</taxon>
        <taxon>Eubacteriales</taxon>
        <taxon>Oscillospiraceae</taxon>
        <taxon>Oscillospiraceae incertae sedis</taxon>
    </lineage>
</organism>
<gene>
    <name evidence="5" type="ORF">BN788_01979</name>
</gene>
<dbReference type="Gene3D" id="2.70.70.10">
    <property type="entry name" value="Glucose Permease (Domain IIA)"/>
    <property type="match status" value="1"/>
</dbReference>
<dbReference type="Pfam" id="PF01551">
    <property type="entry name" value="Peptidase_M23"/>
    <property type="match status" value="1"/>
</dbReference>
<dbReference type="AlphaFoldDB" id="R6RTP9"/>
<feature type="compositionally biased region" description="Basic and acidic residues" evidence="2">
    <location>
        <begin position="85"/>
        <end position="99"/>
    </location>
</feature>
<proteinExistence type="predicted"/>
<name>R6RTP9_9FIRM</name>
<dbReference type="InterPro" id="IPR011055">
    <property type="entry name" value="Dup_hybrid_motif"/>
</dbReference>
<dbReference type="EMBL" id="CBFJ010000118">
    <property type="protein sequence ID" value="CDC46461.1"/>
    <property type="molecule type" value="Genomic_DNA"/>
</dbReference>
<evidence type="ECO:0000313" key="6">
    <source>
        <dbReference type="Proteomes" id="UP000018142"/>
    </source>
</evidence>
<dbReference type="CDD" id="cd00118">
    <property type="entry name" value="LysM"/>
    <property type="match status" value="1"/>
</dbReference>
<dbReference type="Pfam" id="PF07501">
    <property type="entry name" value="G5"/>
    <property type="match status" value="1"/>
</dbReference>
<sequence length="673" mass="74794">MPVPAFNGKSVDLSPVVHNGGLLYKYIDCLGRMPVCFGLYGKGLIMGKLMIPDYRDDIEETILPDSDSEKEAQEADVKPAVADTSENRNEENNEEKDKGKNGISAVADRIFDFLVMAGQYFCHIIADVFSKPAVYVAYAAVFIWKHTALFRDAVKRTFCEIGSFFFAPLLKSKRVLQRTNRQIRTAKEQGDKKKAAKLYGSIAKDAVFGKQGLAVTLFNYAAPIIAIVFLMSVVGYATGTDYAIKLTVDGKFVGYIESEQVFNDAERIMQERITYIGNEKKISMEPGYSLEMLGDQEYLTKYQLANKLLELSDTPIEYAYGMYIGGKFYGALVDNTAVEAELEKILDGYRTNAKDEDVAFEKDIEYVPGLYLSDSIVSSDEIIKLINSKKEEASYYTVVDGDSHSGICSKLGISIEELETLNPGIMDEDYVLRAGEKLLKTQEVPFLSVSISRTETYNVEVPYETKYEDDDTRYEGVETVYQEGETGTNKITAKVYYVNGEEVKRTIKKTERVKEPVTEIILQGTLPPQSSHYSDASADTGKKYIWPVDGGTFWEWGWWDGGYAGHRGVDIGAPYGTDVYAGASGTVIFAGWDNGGLGNAVMILHPDGYTTVYAHNSEIFVSAGQEVNQGECIAAVGETGLAYGCHCHFEVRYGSERLNPRYYLSGLPDPGYY</sequence>
<comment type="caution">
    <text evidence="5">The sequence shown here is derived from an EMBL/GenBank/DDBJ whole genome shotgun (WGS) entry which is preliminary data.</text>
</comment>
<dbReference type="SMART" id="SM01208">
    <property type="entry name" value="G5"/>
    <property type="match status" value="1"/>
</dbReference>
<feature type="compositionally biased region" description="Basic and acidic residues" evidence="2">
    <location>
        <begin position="67"/>
        <end position="77"/>
    </location>
</feature>
<dbReference type="InterPro" id="IPR016047">
    <property type="entry name" value="M23ase_b-sheet_dom"/>
</dbReference>
<feature type="domain" description="G5" evidence="3">
    <location>
        <begin position="447"/>
        <end position="527"/>
    </location>
</feature>
<dbReference type="PROSITE" id="PS51782">
    <property type="entry name" value="LYSM"/>
    <property type="match status" value="1"/>
</dbReference>
<evidence type="ECO:0000256" key="1">
    <source>
        <dbReference type="ARBA" id="ARBA00022729"/>
    </source>
</evidence>
<dbReference type="InterPro" id="IPR011098">
    <property type="entry name" value="G5_dom"/>
</dbReference>
<dbReference type="Pfam" id="PF01476">
    <property type="entry name" value="LysM"/>
    <property type="match status" value="1"/>
</dbReference>
<dbReference type="Proteomes" id="UP000018142">
    <property type="component" value="Unassembled WGS sequence"/>
</dbReference>
<dbReference type="InterPro" id="IPR018392">
    <property type="entry name" value="LysM"/>
</dbReference>
<evidence type="ECO:0000256" key="2">
    <source>
        <dbReference type="SAM" id="MobiDB-lite"/>
    </source>
</evidence>
<feature type="region of interest" description="Disordered" evidence="2">
    <location>
        <begin position="64"/>
        <end position="99"/>
    </location>
</feature>
<evidence type="ECO:0000259" key="3">
    <source>
        <dbReference type="PROSITE" id="PS51109"/>
    </source>
</evidence>
<feature type="domain" description="LysM" evidence="4">
    <location>
        <begin position="394"/>
        <end position="440"/>
    </location>
</feature>
<dbReference type="Gene3D" id="3.10.350.10">
    <property type="entry name" value="LysM domain"/>
    <property type="match status" value="1"/>
</dbReference>
<dbReference type="PROSITE" id="PS51109">
    <property type="entry name" value="G5"/>
    <property type="match status" value="1"/>
</dbReference>
<protein>
    <submittedName>
        <fullName evidence="5">Peptidase M23 family</fullName>
    </submittedName>
</protein>
<dbReference type="SUPFAM" id="SSF54106">
    <property type="entry name" value="LysM domain"/>
    <property type="match status" value="1"/>
</dbReference>
<dbReference type="PANTHER" id="PTHR21666:SF270">
    <property type="entry name" value="MUREIN HYDROLASE ACTIVATOR ENVC"/>
    <property type="match status" value="1"/>
</dbReference>
<accession>R6RTP9</accession>
<reference evidence="5" key="1">
    <citation type="submission" date="2012-11" db="EMBL/GenBank/DDBJ databases">
        <title>Dependencies among metagenomic species, viruses, plasmids and units of genetic variation.</title>
        <authorList>
            <person name="Nielsen H.B."/>
            <person name="Almeida M."/>
            <person name="Juncker A.S."/>
            <person name="Rasmussen S."/>
            <person name="Li J."/>
            <person name="Sunagawa S."/>
            <person name="Plichta D."/>
            <person name="Gautier L."/>
            <person name="Le Chatelier E."/>
            <person name="Peletier E."/>
            <person name="Bonde I."/>
            <person name="Nielsen T."/>
            <person name="Manichanh C."/>
            <person name="Arumugam M."/>
            <person name="Batto J."/>
            <person name="Santos M.B.Q.D."/>
            <person name="Blom N."/>
            <person name="Borruel N."/>
            <person name="Burgdorf K.S."/>
            <person name="Boumezbeur F."/>
            <person name="Casellas F."/>
            <person name="Dore J."/>
            <person name="Guarner F."/>
            <person name="Hansen T."/>
            <person name="Hildebrand F."/>
            <person name="Kaas R.S."/>
            <person name="Kennedy S."/>
            <person name="Kristiansen K."/>
            <person name="Kultima J.R."/>
            <person name="Leonard P."/>
            <person name="Levenez F."/>
            <person name="Lund O."/>
            <person name="Moumen B."/>
            <person name="Le Paslier D."/>
            <person name="Pons N."/>
            <person name="Pedersen O."/>
            <person name="Prifti E."/>
            <person name="Qin J."/>
            <person name="Raes J."/>
            <person name="Tap J."/>
            <person name="Tims S."/>
            <person name="Ussery D.W."/>
            <person name="Yamada T."/>
            <person name="MetaHit consortium"/>
            <person name="Renault P."/>
            <person name="Sicheritz-Ponten T."/>
            <person name="Bork P."/>
            <person name="Wang J."/>
            <person name="Brunak S."/>
            <person name="Ehrlich S.D."/>
        </authorList>
    </citation>
    <scope>NUCLEOTIDE SEQUENCE [LARGE SCALE GENOMIC DNA]</scope>
</reference>